<protein>
    <submittedName>
        <fullName evidence="10">Type IV secretory system conjugative DNA transfer VirD4/TraG family protein</fullName>
    </submittedName>
</protein>
<dbReference type="Pfam" id="PF02534">
    <property type="entry name" value="T4SS-DNA_transf"/>
    <property type="match status" value="1"/>
</dbReference>
<feature type="transmembrane region" description="Helical" evidence="8">
    <location>
        <begin position="16"/>
        <end position="37"/>
    </location>
</feature>
<dbReference type="Gene3D" id="3.40.50.300">
    <property type="entry name" value="P-loop containing nucleotide triphosphate hydrolases"/>
    <property type="match status" value="2"/>
</dbReference>
<evidence type="ECO:0000313" key="11">
    <source>
        <dbReference type="Proteomes" id="UP000240971"/>
    </source>
</evidence>
<evidence type="ECO:0000256" key="6">
    <source>
        <dbReference type="ARBA" id="ARBA00023136"/>
    </source>
</evidence>
<dbReference type="SUPFAM" id="SSF52540">
    <property type="entry name" value="P-loop containing nucleoside triphosphate hydrolases"/>
    <property type="match status" value="1"/>
</dbReference>
<comment type="similarity">
    <text evidence="2">Belongs to the VirD4/TraG family.</text>
</comment>
<organism evidence="10 11">
    <name type="scientific">Chitinophaga niastensis</name>
    <dbReference type="NCBI Taxonomy" id="536980"/>
    <lineage>
        <taxon>Bacteria</taxon>
        <taxon>Pseudomonadati</taxon>
        <taxon>Bacteroidota</taxon>
        <taxon>Chitinophagia</taxon>
        <taxon>Chitinophagales</taxon>
        <taxon>Chitinophagaceae</taxon>
        <taxon>Chitinophaga</taxon>
    </lineage>
</organism>
<evidence type="ECO:0000256" key="2">
    <source>
        <dbReference type="ARBA" id="ARBA00008806"/>
    </source>
</evidence>
<evidence type="ECO:0000259" key="9">
    <source>
        <dbReference type="Pfam" id="PF14293"/>
    </source>
</evidence>
<keyword evidence="5 8" id="KW-1133">Transmembrane helix</keyword>
<keyword evidence="11" id="KW-1185">Reference proteome</keyword>
<feature type="transmembrane region" description="Helical" evidence="8">
    <location>
        <begin position="57"/>
        <end position="80"/>
    </location>
</feature>
<dbReference type="EMBL" id="PYAW01000010">
    <property type="protein sequence ID" value="PSL42833.1"/>
    <property type="molecule type" value="Genomic_DNA"/>
</dbReference>
<evidence type="ECO:0000313" key="10">
    <source>
        <dbReference type="EMBL" id="PSL42833.1"/>
    </source>
</evidence>
<comment type="subcellular location">
    <subcellularLocation>
        <location evidence="1">Cell membrane</location>
        <topology evidence="1">Multi-pass membrane protein</topology>
    </subcellularLocation>
</comment>
<dbReference type="OrthoDB" id="102453at2"/>
<evidence type="ECO:0000256" key="5">
    <source>
        <dbReference type="ARBA" id="ARBA00022989"/>
    </source>
</evidence>
<evidence type="ECO:0000256" key="3">
    <source>
        <dbReference type="ARBA" id="ARBA00022475"/>
    </source>
</evidence>
<feature type="compositionally biased region" description="Polar residues" evidence="7">
    <location>
        <begin position="648"/>
        <end position="658"/>
    </location>
</feature>
<dbReference type="NCBIfam" id="NF041326">
    <property type="entry name" value="Bacteroid_MobC"/>
    <property type="match status" value="1"/>
</dbReference>
<keyword evidence="3" id="KW-1003">Cell membrane</keyword>
<feature type="transmembrane region" description="Helical" evidence="8">
    <location>
        <begin position="92"/>
        <end position="112"/>
    </location>
</feature>
<keyword evidence="6 8" id="KW-0472">Membrane</keyword>
<evidence type="ECO:0000256" key="7">
    <source>
        <dbReference type="SAM" id="MobiDB-lite"/>
    </source>
</evidence>
<feature type="compositionally biased region" description="Basic residues" evidence="7">
    <location>
        <begin position="660"/>
        <end position="669"/>
    </location>
</feature>
<sequence>MQTGENVQELQRILDFIRLGSIVILLIHFYIACYTTFQYYGISNDYVDRFFYNLTRSLFFLATLTKQKITILLLLTISLIGTRGRKDDKLTIIPIFFCIISGLILYFTSNILLAIPNYTLADPLYIVTTTSGYITILAGGTRLTKVLNLRYKGDIFNEKNESFPQCETLIANEYSVNLPAQYYLRGKLRKSIINLYCVFRGTIILGTPGSGKTYYFFRHIISQHLEKGFTMFIFDFKFPDLTKIAYNHLLKNCHKYKVPPKFYIINFDDLSRTHRCNALAPELMHDITDATESSRTFMLALNREWQRKVGDFFVESPINFTTALFWFLRKYENGKYCTLPHVIELAQIEYQRLFPVLSLEEEISVLINPFLSALAHGANEQLEGQVASAKIAMARISSPSLYYVLSGHDFNLDVNNPNDPKIVCIGSNPAKAQTYGAVISLYTERMFKLVNQKDKIKSSLIFDEFPTLYAPAIDTTIATARSNKVATFLGIQDMSQLVKNYGKESADVIMNICGNIISGQVMGDTARQVSDRIGKIMQERESISINASDTSISRNMQLDTAVPPSKIAGLSSGHFVGVLADEPSQPLKLKAFHCEALNNHEAIRIEESAYVDIPIIRNDNDVVMQTYLQIKKDVLNIIDTEISKIKSNPAFTQQDQKGSSNKKSKNKSF</sequence>
<feature type="transmembrane region" description="Helical" evidence="8">
    <location>
        <begin position="124"/>
        <end position="143"/>
    </location>
</feature>
<dbReference type="PANTHER" id="PTHR37937">
    <property type="entry name" value="CONJUGATIVE TRANSFER: DNA TRANSPORT"/>
    <property type="match status" value="1"/>
</dbReference>
<gene>
    <name evidence="10" type="ORF">CLV51_11049</name>
</gene>
<keyword evidence="4 8" id="KW-0812">Transmembrane</keyword>
<feature type="domain" description="YWFCY" evidence="9">
    <location>
        <begin position="5"/>
        <end position="148"/>
    </location>
</feature>
<dbReference type="InterPro" id="IPR051539">
    <property type="entry name" value="T4SS-coupling_protein"/>
</dbReference>
<accession>A0A2P8H9C3</accession>
<evidence type="ECO:0000256" key="8">
    <source>
        <dbReference type="SAM" id="Phobius"/>
    </source>
</evidence>
<dbReference type="InterPro" id="IPR027417">
    <property type="entry name" value="P-loop_NTPase"/>
</dbReference>
<dbReference type="Proteomes" id="UP000240971">
    <property type="component" value="Unassembled WGS sequence"/>
</dbReference>
<feature type="region of interest" description="Disordered" evidence="7">
    <location>
        <begin position="648"/>
        <end position="669"/>
    </location>
</feature>
<dbReference type="GO" id="GO:0005886">
    <property type="term" value="C:plasma membrane"/>
    <property type="evidence" value="ECO:0007669"/>
    <property type="project" value="UniProtKB-SubCell"/>
</dbReference>
<dbReference type="PANTHER" id="PTHR37937:SF1">
    <property type="entry name" value="CONJUGATIVE TRANSFER: DNA TRANSPORT"/>
    <property type="match status" value="1"/>
</dbReference>
<dbReference type="CDD" id="cd01127">
    <property type="entry name" value="TrwB_TraG_TraD_VirD4"/>
    <property type="match status" value="1"/>
</dbReference>
<dbReference type="RefSeq" id="WP_106531288.1">
    <property type="nucleotide sequence ID" value="NZ_PYAW01000010.1"/>
</dbReference>
<dbReference type="InterPro" id="IPR025988">
    <property type="entry name" value="YWFCY_dom"/>
</dbReference>
<evidence type="ECO:0000256" key="4">
    <source>
        <dbReference type="ARBA" id="ARBA00022692"/>
    </source>
</evidence>
<comment type="caution">
    <text evidence="10">The sequence shown here is derived from an EMBL/GenBank/DDBJ whole genome shotgun (WGS) entry which is preliminary data.</text>
</comment>
<dbReference type="AlphaFoldDB" id="A0A2P8H9C3"/>
<reference evidence="10 11" key="1">
    <citation type="submission" date="2018-03" db="EMBL/GenBank/DDBJ databases">
        <title>Genomic Encyclopedia of Archaeal and Bacterial Type Strains, Phase II (KMG-II): from individual species to whole genera.</title>
        <authorList>
            <person name="Goeker M."/>
        </authorList>
    </citation>
    <scope>NUCLEOTIDE SEQUENCE [LARGE SCALE GENOMIC DNA]</scope>
    <source>
        <strain evidence="10 11">DSM 24859</strain>
    </source>
</reference>
<name>A0A2P8H9C3_CHINA</name>
<proteinExistence type="inferred from homology"/>
<dbReference type="Pfam" id="PF14293">
    <property type="entry name" value="YWFCY"/>
    <property type="match status" value="1"/>
</dbReference>
<evidence type="ECO:0000256" key="1">
    <source>
        <dbReference type="ARBA" id="ARBA00004651"/>
    </source>
</evidence>
<dbReference type="InterPro" id="IPR003688">
    <property type="entry name" value="TraG/VirD4"/>
</dbReference>